<feature type="non-terminal residue" evidence="2">
    <location>
        <position position="1"/>
    </location>
</feature>
<reference evidence="2 3" key="1">
    <citation type="journal article" date="2005" name="Nature">
        <title>The map-based sequence of the rice genome.</title>
        <authorList>
            <consortium name="International rice genome sequencing project (IRGSP)"/>
            <person name="Matsumoto T."/>
            <person name="Wu J."/>
            <person name="Kanamori H."/>
            <person name="Katayose Y."/>
            <person name="Fujisawa M."/>
            <person name="Namiki N."/>
            <person name="Mizuno H."/>
            <person name="Yamamoto K."/>
            <person name="Antonio B.A."/>
            <person name="Baba T."/>
            <person name="Sakata K."/>
            <person name="Nagamura Y."/>
            <person name="Aoki H."/>
            <person name="Arikawa K."/>
            <person name="Arita K."/>
            <person name="Bito T."/>
            <person name="Chiden Y."/>
            <person name="Fujitsuka N."/>
            <person name="Fukunaka R."/>
            <person name="Hamada M."/>
            <person name="Harada C."/>
            <person name="Hayashi A."/>
            <person name="Hijishita S."/>
            <person name="Honda M."/>
            <person name="Hosokawa S."/>
            <person name="Ichikawa Y."/>
            <person name="Idonuma A."/>
            <person name="Iijima M."/>
            <person name="Ikeda M."/>
            <person name="Ikeno M."/>
            <person name="Ito K."/>
            <person name="Ito S."/>
            <person name="Ito T."/>
            <person name="Ito Y."/>
            <person name="Ito Y."/>
            <person name="Iwabuchi A."/>
            <person name="Kamiya K."/>
            <person name="Karasawa W."/>
            <person name="Kurita K."/>
            <person name="Katagiri S."/>
            <person name="Kikuta A."/>
            <person name="Kobayashi H."/>
            <person name="Kobayashi N."/>
            <person name="Machita K."/>
            <person name="Maehara T."/>
            <person name="Masukawa M."/>
            <person name="Mizubayashi T."/>
            <person name="Mukai Y."/>
            <person name="Nagasaki H."/>
            <person name="Nagata Y."/>
            <person name="Naito S."/>
            <person name="Nakashima M."/>
            <person name="Nakama Y."/>
            <person name="Nakamichi Y."/>
            <person name="Nakamura M."/>
            <person name="Meguro A."/>
            <person name="Negishi M."/>
            <person name="Ohta I."/>
            <person name="Ohta T."/>
            <person name="Okamoto M."/>
            <person name="Ono N."/>
            <person name="Saji S."/>
            <person name="Sakaguchi M."/>
            <person name="Sakai K."/>
            <person name="Shibata M."/>
            <person name="Shimokawa T."/>
            <person name="Song J."/>
            <person name="Takazaki Y."/>
            <person name="Terasawa K."/>
            <person name="Tsugane M."/>
            <person name="Tsuji K."/>
            <person name="Ueda S."/>
            <person name="Waki K."/>
            <person name="Yamagata H."/>
            <person name="Yamamoto M."/>
            <person name="Yamamoto S."/>
            <person name="Yamane H."/>
            <person name="Yoshiki S."/>
            <person name="Yoshihara R."/>
            <person name="Yukawa K."/>
            <person name="Zhong H."/>
            <person name="Yano M."/>
            <person name="Yuan Q."/>
            <person name="Ouyang S."/>
            <person name="Liu J."/>
            <person name="Jones K.M."/>
            <person name="Gansberger K."/>
            <person name="Moffat K."/>
            <person name="Hill J."/>
            <person name="Bera J."/>
            <person name="Fadrosh D."/>
            <person name="Jin S."/>
            <person name="Johri S."/>
            <person name="Kim M."/>
            <person name="Overton L."/>
            <person name="Reardon M."/>
            <person name="Tsitrin T."/>
            <person name="Vuong H."/>
            <person name="Weaver B."/>
            <person name="Ciecko A."/>
            <person name="Tallon L."/>
            <person name="Jackson J."/>
            <person name="Pai G."/>
            <person name="Aken S.V."/>
            <person name="Utterback T."/>
            <person name="Reidmuller S."/>
            <person name="Feldblyum T."/>
            <person name="Hsiao J."/>
            <person name="Zismann V."/>
            <person name="Iobst S."/>
            <person name="de Vazeille A.R."/>
            <person name="Buell C.R."/>
            <person name="Ying K."/>
            <person name="Li Y."/>
            <person name="Lu T."/>
            <person name="Huang Y."/>
            <person name="Zhao Q."/>
            <person name="Feng Q."/>
            <person name="Zhang L."/>
            <person name="Zhu J."/>
            <person name="Weng Q."/>
            <person name="Mu J."/>
            <person name="Lu Y."/>
            <person name="Fan D."/>
            <person name="Liu Y."/>
            <person name="Guan J."/>
            <person name="Zhang Y."/>
            <person name="Yu S."/>
            <person name="Liu X."/>
            <person name="Zhang Y."/>
            <person name="Hong G."/>
            <person name="Han B."/>
            <person name="Choisne N."/>
            <person name="Demange N."/>
            <person name="Orjeda G."/>
            <person name="Samain S."/>
            <person name="Cattolico L."/>
            <person name="Pelletier E."/>
            <person name="Couloux A."/>
            <person name="Segurens B."/>
            <person name="Wincker P."/>
            <person name="D'Hont A."/>
            <person name="Scarpelli C."/>
            <person name="Weissenbach J."/>
            <person name="Salanoubat M."/>
            <person name="Quetier F."/>
            <person name="Yu Y."/>
            <person name="Kim H.R."/>
            <person name="Rambo T."/>
            <person name="Currie J."/>
            <person name="Collura K."/>
            <person name="Luo M."/>
            <person name="Yang T."/>
            <person name="Ammiraju J.S.S."/>
            <person name="Engler F."/>
            <person name="Soderlund C."/>
            <person name="Wing R.A."/>
            <person name="Palmer L.E."/>
            <person name="de la Bastide M."/>
            <person name="Spiegel L."/>
            <person name="Nascimento L."/>
            <person name="Zutavern T."/>
            <person name="O'Shaughnessy A."/>
            <person name="Dike S."/>
            <person name="Dedhia N."/>
            <person name="Preston R."/>
            <person name="Balija V."/>
            <person name="McCombie W.R."/>
            <person name="Chow T."/>
            <person name="Chen H."/>
            <person name="Chung M."/>
            <person name="Chen C."/>
            <person name="Shaw J."/>
            <person name="Wu H."/>
            <person name="Hsiao K."/>
            <person name="Chao Y."/>
            <person name="Chu M."/>
            <person name="Cheng C."/>
            <person name="Hour A."/>
            <person name="Lee P."/>
            <person name="Lin S."/>
            <person name="Lin Y."/>
            <person name="Liou J."/>
            <person name="Liu S."/>
            <person name="Hsing Y."/>
            <person name="Raghuvanshi S."/>
            <person name="Mohanty A."/>
            <person name="Bharti A.K."/>
            <person name="Gaur A."/>
            <person name="Gupta V."/>
            <person name="Kumar D."/>
            <person name="Ravi V."/>
            <person name="Vij S."/>
            <person name="Kapur A."/>
            <person name="Khurana P."/>
            <person name="Khurana P."/>
            <person name="Khurana J.P."/>
            <person name="Tyagi A.K."/>
            <person name="Gaikwad K."/>
            <person name="Singh A."/>
            <person name="Dalal V."/>
            <person name="Srivastava S."/>
            <person name="Dixit A."/>
            <person name="Pal A.K."/>
            <person name="Ghazi I.A."/>
            <person name="Yadav M."/>
            <person name="Pandit A."/>
            <person name="Bhargava A."/>
            <person name="Sureshbabu K."/>
            <person name="Batra K."/>
            <person name="Sharma T.R."/>
            <person name="Mohapatra T."/>
            <person name="Singh N.K."/>
            <person name="Messing J."/>
            <person name="Nelson A.B."/>
            <person name="Fuks G."/>
            <person name="Kavchok S."/>
            <person name="Keizer G."/>
            <person name="Linton E."/>
            <person name="Llaca V."/>
            <person name="Song R."/>
            <person name="Tanyolac B."/>
            <person name="Young S."/>
            <person name="Ho-Il K."/>
            <person name="Hahn J.H."/>
            <person name="Sangsakoo G."/>
            <person name="Vanavichit A."/>
            <person name="de Mattos Luiz.A.T."/>
            <person name="Zimmer P.D."/>
            <person name="Malone G."/>
            <person name="Dellagostin O."/>
            <person name="de Oliveira A.C."/>
            <person name="Bevan M."/>
            <person name="Bancroft I."/>
            <person name="Minx P."/>
            <person name="Cordum H."/>
            <person name="Wilson R."/>
            <person name="Cheng Z."/>
            <person name="Jin W."/>
            <person name="Jiang J."/>
            <person name="Leong S.A."/>
            <person name="Iwama H."/>
            <person name="Gojobori T."/>
            <person name="Itoh T."/>
            <person name="Niimura Y."/>
            <person name="Fujii Y."/>
            <person name="Habara T."/>
            <person name="Sakai H."/>
            <person name="Sato Y."/>
            <person name="Wilson G."/>
            <person name="Kumar K."/>
            <person name="McCouch S."/>
            <person name="Juretic N."/>
            <person name="Hoen D."/>
            <person name="Wright S."/>
            <person name="Bruskiewich R."/>
            <person name="Bureau T."/>
            <person name="Miyao A."/>
            <person name="Hirochika H."/>
            <person name="Nishikawa T."/>
            <person name="Kadowaki K."/>
            <person name="Sugiura M."/>
            <person name="Burr B."/>
            <person name="Sasaki T."/>
        </authorList>
    </citation>
    <scope>NUCLEOTIDE SEQUENCE [LARGE SCALE GENOMIC DNA]</scope>
    <source>
        <strain evidence="3">cv. Nipponbare</strain>
    </source>
</reference>
<dbReference type="EMBL" id="AP008217">
    <property type="protein sequence ID" value="BAF28749.1"/>
    <property type="molecule type" value="Genomic_DNA"/>
</dbReference>
<gene>
    <name evidence="2" type="ordered locus">Os11g0655000</name>
</gene>
<sequence>CPSPSLAFSPSPGGDRASLDFPCRRQPLPRALRCSPSSPPLDPATPSLQHHGGDSPKHHHCRLQVLLPVPFLLRRQAAAPAPAKSAGSCEDALAAKRGGDSWRSQRRSESAWNLFVLNGILNSTA</sequence>
<organism evidence="2 3">
    <name type="scientific">Oryza sativa subsp. japonica</name>
    <name type="common">Rice</name>
    <dbReference type="NCBI Taxonomy" id="39947"/>
    <lineage>
        <taxon>Eukaryota</taxon>
        <taxon>Viridiplantae</taxon>
        <taxon>Streptophyta</taxon>
        <taxon>Embryophyta</taxon>
        <taxon>Tracheophyta</taxon>
        <taxon>Spermatophyta</taxon>
        <taxon>Magnoliopsida</taxon>
        <taxon>Liliopsida</taxon>
        <taxon>Poales</taxon>
        <taxon>Poaceae</taxon>
        <taxon>BOP clade</taxon>
        <taxon>Oryzoideae</taxon>
        <taxon>Oryzeae</taxon>
        <taxon>Oryzinae</taxon>
        <taxon>Oryza</taxon>
        <taxon>Oryza sativa</taxon>
    </lineage>
</organism>
<feature type="region of interest" description="Disordered" evidence="1">
    <location>
        <begin position="1"/>
        <end position="59"/>
    </location>
</feature>
<name>Q0IRB6_ORYSJ</name>
<evidence type="ECO:0000256" key="1">
    <source>
        <dbReference type="SAM" id="MobiDB-lite"/>
    </source>
</evidence>
<evidence type="ECO:0000313" key="2">
    <source>
        <dbReference type="EMBL" id="BAF28749.1"/>
    </source>
</evidence>
<dbReference type="AlphaFoldDB" id="Q0IRB6"/>
<proteinExistence type="predicted"/>
<dbReference type="Proteomes" id="UP000000763">
    <property type="component" value="Chromosome 11"/>
</dbReference>
<protein>
    <submittedName>
        <fullName evidence="2">Os11g0655000 protein</fullName>
    </submittedName>
</protein>
<evidence type="ECO:0000313" key="3">
    <source>
        <dbReference type="Proteomes" id="UP000000763"/>
    </source>
</evidence>
<dbReference type="KEGG" id="dosa:Os11g0655000"/>
<reference evidence="3" key="2">
    <citation type="journal article" date="2008" name="Nucleic Acids Res.">
        <title>The rice annotation project database (RAP-DB): 2008 update.</title>
        <authorList>
            <consortium name="The rice annotation project (RAP)"/>
        </authorList>
    </citation>
    <scope>GENOME REANNOTATION</scope>
    <source>
        <strain evidence="3">cv. Nipponbare</strain>
    </source>
</reference>
<accession>Q0IRB6</accession>